<feature type="transmembrane region" description="Helical" evidence="1">
    <location>
        <begin position="61"/>
        <end position="78"/>
    </location>
</feature>
<organism evidence="2 3">
    <name type="scientific">Flaviflexus salsibiostraticola</name>
    <dbReference type="NCBI Taxonomy" id="1282737"/>
    <lineage>
        <taxon>Bacteria</taxon>
        <taxon>Bacillati</taxon>
        <taxon>Actinomycetota</taxon>
        <taxon>Actinomycetes</taxon>
        <taxon>Actinomycetales</taxon>
        <taxon>Actinomycetaceae</taxon>
        <taxon>Flaviflexus</taxon>
    </lineage>
</organism>
<accession>A0A3Q8WTQ5</accession>
<name>A0A3Q8WTQ5_9ACTO</name>
<dbReference type="OrthoDB" id="3267918at2"/>
<dbReference type="Pfam" id="PF10724">
    <property type="entry name" value="DUF2516"/>
    <property type="match status" value="1"/>
</dbReference>
<dbReference type="EMBL" id="CP034438">
    <property type="protein sequence ID" value="AZN30064.1"/>
    <property type="molecule type" value="Genomic_DNA"/>
</dbReference>
<evidence type="ECO:0000256" key="1">
    <source>
        <dbReference type="SAM" id="Phobius"/>
    </source>
</evidence>
<keyword evidence="1" id="KW-1133">Transmembrane helix</keyword>
<protein>
    <submittedName>
        <fullName evidence="2">DUF2516 family protein</fullName>
    </submittedName>
</protein>
<reference evidence="2 3" key="1">
    <citation type="submission" date="2018-12" db="EMBL/GenBank/DDBJ databases">
        <title>Complete genome sequence of Flaviflexus salsibiostraticola KCTC 33148.</title>
        <authorList>
            <person name="Bae J.-W."/>
        </authorList>
    </citation>
    <scope>NUCLEOTIDE SEQUENCE [LARGE SCALE GENOMIC DNA]</scope>
    <source>
        <strain evidence="2 3">KCTC 33148</strain>
    </source>
</reference>
<dbReference type="InterPro" id="IPR019662">
    <property type="entry name" value="DUF2516"/>
</dbReference>
<dbReference type="Proteomes" id="UP000270021">
    <property type="component" value="Chromosome"/>
</dbReference>
<evidence type="ECO:0000313" key="3">
    <source>
        <dbReference type="Proteomes" id="UP000270021"/>
    </source>
</evidence>
<keyword evidence="3" id="KW-1185">Reference proteome</keyword>
<sequence length="100" mass="11016">MIGALFNLFVIALFLWAVIDAATRQQAAFDWAGTMSKWKWVGVLLLGLVVRAGLMPFRIPGSFLISLGFFVLVVYYLGSIKPRLDEIPRGGGGNRRGGSW</sequence>
<dbReference type="RefSeq" id="WP_126040490.1">
    <property type="nucleotide sequence ID" value="NZ_CP034438.1"/>
</dbReference>
<keyword evidence="1" id="KW-0812">Transmembrane</keyword>
<dbReference type="AlphaFoldDB" id="A0A3Q8WTQ5"/>
<dbReference type="KEGG" id="fsl:EJO69_06875"/>
<evidence type="ECO:0000313" key="2">
    <source>
        <dbReference type="EMBL" id="AZN30064.1"/>
    </source>
</evidence>
<keyword evidence="1" id="KW-0472">Membrane</keyword>
<proteinExistence type="predicted"/>
<gene>
    <name evidence="2" type="ORF">EJO69_06875</name>
</gene>